<dbReference type="CDD" id="cd05829">
    <property type="entry name" value="Sortase_F"/>
    <property type="match status" value="1"/>
</dbReference>
<dbReference type="InterPro" id="IPR023365">
    <property type="entry name" value="Sortase_dom-sf"/>
</dbReference>
<name>A0A7Y9DKS6_9ACTN</name>
<dbReference type="EMBL" id="JACCBB010000001">
    <property type="protein sequence ID" value="NYD22429.1"/>
    <property type="molecule type" value="Genomic_DNA"/>
</dbReference>
<evidence type="ECO:0000256" key="1">
    <source>
        <dbReference type="ARBA" id="ARBA00022801"/>
    </source>
</evidence>
<dbReference type="Proteomes" id="UP000521922">
    <property type="component" value="Unassembled WGS sequence"/>
</dbReference>
<gene>
    <name evidence="2" type="ORF">BJ968_001969</name>
</gene>
<dbReference type="SUPFAM" id="SSF63817">
    <property type="entry name" value="Sortase"/>
    <property type="match status" value="1"/>
</dbReference>
<protein>
    <submittedName>
        <fullName evidence="2">F0F1-type ATP synthase membrane subunit c/vacuolar-type H+-ATPase subunit K</fullName>
    </submittedName>
</protein>
<keyword evidence="3" id="KW-1185">Reference proteome</keyword>
<reference evidence="2 3" key="1">
    <citation type="submission" date="2020-07" db="EMBL/GenBank/DDBJ databases">
        <title>Sequencing the genomes of 1000 actinobacteria strains.</title>
        <authorList>
            <person name="Klenk H.-P."/>
        </authorList>
    </citation>
    <scope>NUCLEOTIDE SEQUENCE [LARGE SCALE GENOMIC DNA]</scope>
    <source>
        <strain evidence="2 3">DSM 7487</strain>
    </source>
</reference>
<dbReference type="Pfam" id="PF04203">
    <property type="entry name" value="Sortase"/>
    <property type="match status" value="1"/>
</dbReference>
<dbReference type="Gene3D" id="2.40.260.10">
    <property type="entry name" value="Sortase"/>
    <property type="match status" value="1"/>
</dbReference>
<organism evidence="2 3">
    <name type="scientific">Kineococcus aurantiacus</name>
    <dbReference type="NCBI Taxonomy" id="37633"/>
    <lineage>
        <taxon>Bacteria</taxon>
        <taxon>Bacillati</taxon>
        <taxon>Actinomycetota</taxon>
        <taxon>Actinomycetes</taxon>
        <taxon>Kineosporiales</taxon>
        <taxon>Kineosporiaceae</taxon>
        <taxon>Kineococcus</taxon>
    </lineage>
</organism>
<dbReference type="AlphaFoldDB" id="A0A7Y9DKS6"/>
<evidence type="ECO:0000313" key="3">
    <source>
        <dbReference type="Proteomes" id="UP000521922"/>
    </source>
</evidence>
<evidence type="ECO:0000313" key="2">
    <source>
        <dbReference type="EMBL" id="NYD22429.1"/>
    </source>
</evidence>
<dbReference type="GO" id="GO:0016787">
    <property type="term" value="F:hydrolase activity"/>
    <property type="evidence" value="ECO:0007669"/>
    <property type="project" value="UniProtKB-KW"/>
</dbReference>
<proteinExistence type="predicted"/>
<sequence length="227" mass="23186">MRRPERAARRWNLLAAGLAVAGTCLGAGWWAARPAPGFGQLPAAAPAAVTVAPTPSATPSAAPPVAAPVVGRRLATPTVAPRPPAPVRLEVPSLGVDAEVVPVGVRGDGAMEVPDDPRRVGWYRWGPVPGAAGNSVLAGHVDTRSAGDGALADLAAVEPGALVRVTGADGATREFRVTARVAVDKEELPLADVFARQGPARLVLVTCGGPFDRAASRYEQNVVVTAE</sequence>
<dbReference type="InterPro" id="IPR005754">
    <property type="entry name" value="Sortase"/>
</dbReference>
<comment type="caution">
    <text evidence="2">The sequence shown here is derived from an EMBL/GenBank/DDBJ whole genome shotgun (WGS) entry which is preliminary data.</text>
</comment>
<dbReference type="InterPro" id="IPR042001">
    <property type="entry name" value="Sortase_F"/>
</dbReference>
<accession>A0A7Y9DKS6</accession>
<keyword evidence="1" id="KW-0378">Hydrolase</keyword>
<dbReference type="RefSeq" id="WP_179751395.1">
    <property type="nucleotide sequence ID" value="NZ_BAAAGN010000023.1"/>
</dbReference>